<gene>
    <name evidence="1" type="ORF">MRB53_024943</name>
</gene>
<name>A0ACC2LDV1_PERAE</name>
<reference evidence="1 2" key="1">
    <citation type="journal article" date="2022" name="Hortic Res">
        <title>A haplotype resolved chromosomal level avocado genome allows analysis of novel avocado genes.</title>
        <authorList>
            <person name="Nath O."/>
            <person name="Fletcher S.J."/>
            <person name="Hayward A."/>
            <person name="Shaw L.M."/>
            <person name="Masouleh A.K."/>
            <person name="Furtado A."/>
            <person name="Henry R.J."/>
            <person name="Mitter N."/>
        </authorList>
    </citation>
    <scope>NUCLEOTIDE SEQUENCE [LARGE SCALE GENOMIC DNA]</scope>
    <source>
        <strain evidence="2">cv. Hass</strain>
    </source>
</reference>
<proteinExistence type="predicted"/>
<dbReference type="Proteomes" id="UP001234297">
    <property type="component" value="Chromosome 7"/>
</dbReference>
<dbReference type="EMBL" id="CM056815">
    <property type="protein sequence ID" value="KAJ8631620.1"/>
    <property type="molecule type" value="Genomic_DNA"/>
</dbReference>
<protein>
    <submittedName>
        <fullName evidence="1">Uncharacterized protein</fullName>
    </submittedName>
</protein>
<accession>A0ACC2LDV1</accession>
<evidence type="ECO:0000313" key="1">
    <source>
        <dbReference type="EMBL" id="KAJ8631620.1"/>
    </source>
</evidence>
<sequence>MGLDIKKDFAISWGWRGNMDSREQTLKNLLHLIGNEHNTKFWPDPWLPCDHLLEWFGEDPISELGLGRYIRVSYFVSKDCWTTPQALHHNSRIFPNLF</sequence>
<organism evidence="1 2">
    <name type="scientific">Persea americana</name>
    <name type="common">Avocado</name>
    <dbReference type="NCBI Taxonomy" id="3435"/>
    <lineage>
        <taxon>Eukaryota</taxon>
        <taxon>Viridiplantae</taxon>
        <taxon>Streptophyta</taxon>
        <taxon>Embryophyta</taxon>
        <taxon>Tracheophyta</taxon>
        <taxon>Spermatophyta</taxon>
        <taxon>Magnoliopsida</taxon>
        <taxon>Magnoliidae</taxon>
        <taxon>Laurales</taxon>
        <taxon>Lauraceae</taxon>
        <taxon>Persea</taxon>
    </lineage>
</organism>
<keyword evidence="2" id="KW-1185">Reference proteome</keyword>
<evidence type="ECO:0000313" key="2">
    <source>
        <dbReference type="Proteomes" id="UP001234297"/>
    </source>
</evidence>
<comment type="caution">
    <text evidence="1">The sequence shown here is derived from an EMBL/GenBank/DDBJ whole genome shotgun (WGS) entry which is preliminary data.</text>
</comment>